<evidence type="ECO:0000313" key="6">
    <source>
        <dbReference type="Proteomes" id="UP000462621"/>
    </source>
</evidence>
<dbReference type="GO" id="GO:0016616">
    <property type="term" value="F:oxidoreductase activity, acting on the CH-OH group of donors, NAD or NADP as acceptor"/>
    <property type="evidence" value="ECO:0007669"/>
    <property type="project" value="TreeGrafter"/>
</dbReference>
<evidence type="ECO:0000256" key="2">
    <source>
        <dbReference type="ARBA" id="ARBA00023027"/>
    </source>
</evidence>
<dbReference type="Pfam" id="PF01232">
    <property type="entry name" value="Mannitol_dh"/>
    <property type="match status" value="1"/>
</dbReference>
<dbReference type="InterPro" id="IPR013118">
    <property type="entry name" value="Mannitol_DH_C"/>
</dbReference>
<dbReference type="SUPFAM" id="SSF51735">
    <property type="entry name" value="NAD(P)-binding Rossmann-fold domains"/>
    <property type="match status" value="1"/>
</dbReference>
<keyword evidence="2" id="KW-0520">NAD</keyword>
<dbReference type="InterPro" id="IPR008927">
    <property type="entry name" value="6-PGluconate_DH-like_C_sf"/>
</dbReference>
<dbReference type="InterPro" id="IPR050988">
    <property type="entry name" value="Mannitol_DH/Oxidoreductase"/>
</dbReference>
<feature type="domain" description="Mannitol dehydrogenase N-terminal" evidence="3">
    <location>
        <begin position="25"/>
        <end position="270"/>
    </location>
</feature>
<name>A0A7X4LJN1_9VIBR</name>
<feature type="domain" description="Mannitol dehydrogenase C-terminal" evidence="4">
    <location>
        <begin position="282"/>
        <end position="474"/>
    </location>
</feature>
<dbReference type="EMBL" id="WEKT01000010">
    <property type="protein sequence ID" value="MZI93164.1"/>
    <property type="molecule type" value="Genomic_DNA"/>
</dbReference>
<dbReference type="PRINTS" id="PR00084">
    <property type="entry name" value="MTLDHDRGNASE"/>
</dbReference>
<dbReference type="RefSeq" id="WP_161154460.1">
    <property type="nucleotide sequence ID" value="NZ_WEKT01000010.1"/>
</dbReference>
<accession>A0A7X4LJN1</accession>
<dbReference type="InterPro" id="IPR013131">
    <property type="entry name" value="Mannitol_DH_N"/>
</dbReference>
<dbReference type="InterPro" id="IPR036291">
    <property type="entry name" value="NAD(P)-bd_dom_sf"/>
</dbReference>
<dbReference type="GO" id="GO:0019594">
    <property type="term" value="P:mannitol metabolic process"/>
    <property type="evidence" value="ECO:0007669"/>
    <property type="project" value="InterPro"/>
</dbReference>
<dbReference type="AlphaFoldDB" id="A0A7X4LJN1"/>
<keyword evidence="1" id="KW-0560">Oxidoreductase</keyword>
<dbReference type="Gene3D" id="3.40.50.720">
    <property type="entry name" value="NAD(P)-binding Rossmann-like Domain"/>
    <property type="match status" value="1"/>
</dbReference>
<dbReference type="PANTHER" id="PTHR43362:SF1">
    <property type="entry name" value="MANNITOL DEHYDROGENASE 2-RELATED"/>
    <property type="match status" value="1"/>
</dbReference>
<sequence>MNLSLSTLTSANTPLTLNHSAAQVGIVHLGFGAFHRAHQALITDTYMQEFGGNWKIVGVTWGSSDLPQKMAQQDNLYTVGVGYNDTLNVQLISAIEEILTSTQTDQVFAYMCSPDVKIVSLTITEKGYCHHPATGDLDLNHPFIQHDLADPTHPQSAVGFLVEALNIRRQKDIAPFTPLTCDNLPENGHVLEKVVLQFAQARDPELHQWIKNHIQFPCTMVDRIVPRTTENDINRVEQVLGLRDEACVVTEPFLQWVVEDKFVNDRPLWENTSIANIEVTDNVLPFEEMKLRLLNGTHSSMAYLGYLSGYQTIAETIRDPKFKYFIRRMMDDTITPAVHIQGVDLDDYKSQLIERYENTALQHRTWQIAMDGSQKVPQRFLQTMRYGLDHHVDLSPLYLALAGWIRYVSGIDEQHQAIDVQDPLRDEFAAIWEQHKDQPQAIVNAFVHLDSVFSPEFARDNTFIESLTGALETIMTLGSKQAVYQWVSTHKN</sequence>
<evidence type="ECO:0000259" key="3">
    <source>
        <dbReference type="Pfam" id="PF01232"/>
    </source>
</evidence>
<dbReference type="InterPro" id="IPR000669">
    <property type="entry name" value="Mannitol_DH"/>
</dbReference>
<dbReference type="PROSITE" id="PS00974">
    <property type="entry name" value="MANNITOL_DHGENASE"/>
    <property type="match status" value="1"/>
</dbReference>
<dbReference type="SUPFAM" id="SSF48179">
    <property type="entry name" value="6-phosphogluconate dehydrogenase C-terminal domain-like"/>
    <property type="match status" value="1"/>
</dbReference>
<dbReference type="InterPro" id="IPR013328">
    <property type="entry name" value="6PGD_dom2"/>
</dbReference>
<evidence type="ECO:0008006" key="7">
    <source>
        <dbReference type="Google" id="ProtNLM"/>
    </source>
</evidence>
<dbReference type="Pfam" id="PF08125">
    <property type="entry name" value="Mannitol_dh_C"/>
    <property type="match status" value="1"/>
</dbReference>
<dbReference type="PANTHER" id="PTHR43362">
    <property type="entry name" value="MANNITOL DEHYDROGENASE DSF1-RELATED"/>
    <property type="match status" value="1"/>
</dbReference>
<gene>
    <name evidence="5" type="ORF">F9817_08120</name>
</gene>
<evidence type="ECO:0000259" key="4">
    <source>
        <dbReference type="Pfam" id="PF08125"/>
    </source>
</evidence>
<proteinExistence type="predicted"/>
<evidence type="ECO:0000256" key="1">
    <source>
        <dbReference type="ARBA" id="ARBA00023002"/>
    </source>
</evidence>
<comment type="caution">
    <text evidence="5">The sequence shown here is derived from an EMBL/GenBank/DDBJ whole genome shotgun (WGS) entry which is preliminary data.</text>
</comment>
<dbReference type="Gene3D" id="1.10.1040.10">
    <property type="entry name" value="N-(1-d-carboxylethyl)-l-norvaline Dehydrogenase, domain 2"/>
    <property type="match status" value="1"/>
</dbReference>
<dbReference type="Proteomes" id="UP000462621">
    <property type="component" value="Unassembled WGS sequence"/>
</dbReference>
<dbReference type="InterPro" id="IPR023027">
    <property type="entry name" value="Mannitol_DH_CS"/>
</dbReference>
<evidence type="ECO:0000313" key="5">
    <source>
        <dbReference type="EMBL" id="MZI93164.1"/>
    </source>
</evidence>
<keyword evidence="6" id="KW-1185">Reference proteome</keyword>
<reference evidence="5 6" key="1">
    <citation type="submission" date="2019-10" db="EMBL/GenBank/DDBJ databases">
        <title>Vibrio sp. nov. isolated from a shrimp pond.</title>
        <authorList>
            <person name="Gomez-Gil B."/>
            <person name="Enciso-Ibarra J."/>
            <person name="Enciso-Ibarra K."/>
            <person name="Bolan-Mejia C."/>
        </authorList>
    </citation>
    <scope>NUCLEOTIDE SEQUENCE [LARGE SCALE GENOMIC DNA]</scope>
    <source>
        <strain evidence="5 6">CAIM 722</strain>
    </source>
</reference>
<organism evidence="5 6">
    <name type="scientific">Vibrio eleionomae</name>
    <dbReference type="NCBI Taxonomy" id="2653505"/>
    <lineage>
        <taxon>Bacteria</taxon>
        <taxon>Pseudomonadati</taxon>
        <taxon>Pseudomonadota</taxon>
        <taxon>Gammaproteobacteria</taxon>
        <taxon>Vibrionales</taxon>
        <taxon>Vibrionaceae</taxon>
        <taxon>Vibrio</taxon>
    </lineage>
</organism>
<protein>
    <recommendedName>
        <fullName evidence="7">Mannitol dehydrogenase</fullName>
    </recommendedName>
</protein>